<gene>
    <name evidence="2" type="ORF">OKA05_21730</name>
</gene>
<reference evidence="2 3" key="1">
    <citation type="submission" date="2022-10" db="EMBL/GenBank/DDBJ databases">
        <title>Luteolibacter arcticus strain CCTCC AB 2014275, whole genome shotgun sequencing project.</title>
        <authorList>
            <person name="Zhao G."/>
            <person name="Shen L."/>
        </authorList>
    </citation>
    <scope>NUCLEOTIDE SEQUENCE [LARGE SCALE GENOMIC DNA]</scope>
    <source>
        <strain evidence="2 3">CCTCC AB 2014275</strain>
    </source>
</reference>
<evidence type="ECO:0000313" key="2">
    <source>
        <dbReference type="EMBL" id="MCW1925196.1"/>
    </source>
</evidence>
<evidence type="ECO:0000256" key="1">
    <source>
        <dbReference type="SAM" id="SignalP"/>
    </source>
</evidence>
<accession>A0ABT3GNZ0</accession>
<name>A0ABT3GNZ0_9BACT</name>
<proteinExistence type="predicted"/>
<evidence type="ECO:0000313" key="3">
    <source>
        <dbReference type="Proteomes" id="UP001320876"/>
    </source>
</evidence>
<feature type="chain" id="PRO_5045800949" evidence="1">
    <location>
        <begin position="24"/>
        <end position="249"/>
    </location>
</feature>
<comment type="caution">
    <text evidence="2">The sequence shown here is derived from an EMBL/GenBank/DDBJ whole genome shotgun (WGS) entry which is preliminary data.</text>
</comment>
<dbReference type="EMBL" id="JAPDDT010000012">
    <property type="protein sequence ID" value="MCW1925196.1"/>
    <property type="molecule type" value="Genomic_DNA"/>
</dbReference>
<dbReference type="InterPro" id="IPR010328">
    <property type="entry name" value="DUF928"/>
</dbReference>
<dbReference type="Pfam" id="PF06051">
    <property type="entry name" value="DUF928"/>
    <property type="match status" value="1"/>
</dbReference>
<protein>
    <submittedName>
        <fullName evidence="2">DUF928 domain-containing protein</fullName>
    </submittedName>
</protein>
<organism evidence="2 3">
    <name type="scientific">Luteolibacter arcticus</name>
    <dbReference type="NCBI Taxonomy" id="1581411"/>
    <lineage>
        <taxon>Bacteria</taxon>
        <taxon>Pseudomonadati</taxon>
        <taxon>Verrucomicrobiota</taxon>
        <taxon>Verrucomicrobiia</taxon>
        <taxon>Verrucomicrobiales</taxon>
        <taxon>Verrucomicrobiaceae</taxon>
        <taxon>Luteolibacter</taxon>
    </lineage>
</organism>
<dbReference type="RefSeq" id="WP_264489302.1">
    <property type="nucleotide sequence ID" value="NZ_JAPDDT010000012.1"/>
</dbReference>
<dbReference type="Proteomes" id="UP001320876">
    <property type="component" value="Unassembled WGS sequence"/>
</dbReference>
<feature type="signal peptide" evidence="1">
    <location>
        <begin position="1"/>
        <end position="23"/>
    </location>
</feature>
<sequence length="249" mass="26706">MNAPGSFFASVACMAALATAVLAEPAAPPAKPKPEPVPAAPQVSPERAAMYRFMAKRSGKPGGQRTRGVTRGEGKPMIKLVAIAPEAVGVTHLESPRIWWWQSAATEPQEMLFELERTEEPAKNVISIKLGALPAGFNAIDLAQVGKGQKIRLEAGVEYEWVLSCFSGEKKNSVKVKIDRRNDLDLADFKPEQGGGPKNIAALSEAGNWYELFDAVAFPAKVESVAAEYAGIRQRLLDQVGLGGEIKAP</sequence>
<keyword evidence="1" id="KW-0732">Signal</keyword>
<keyword evidence="3" id="KW-1185">Reference proteome</keyword>